<feature type="compositionally biased region" description="Basic and acidic residues" evidence="1">
    <location>
        <begin position="397"/>
        <end position="410"/>
    </location>
</feature>
<dbReference type="InterPro" id="IPR036859">
    <property type="entry name" value="CAP-Gly_dom_sf"/>
</dbReference>
<feature type="region of interest" description="Disordered" evidence="1">
    <location>
        <begin position="73"/>
        <end position="98"/>
    </location>
</feature>
<proteinExistence type="predicted"/>
<keyword evidence="3" id="KW-1185">Reference proteome</keyword>
<evidence type="ECO:0000256" key="1">
    <source>
        <dbReference type="SAM" id="MobiDB-lite"/>
    </source>
</evidence>
<feature type="region of interest" description="Disordered" evidence="1">
    <location>
        <begin position="457"/>
        <end position="487"/>
    </location>
</feature>
<accession>T1I7G4</accession>
<feature type="compositionally biased region" description="Polar residues" evidence="1">
    <location>
        <begin position="255"/>
        <end position="267"/>
    </location>
</feature>
<dbReference type="VEuPathDB" id="VectorBase:RPRC012236"/>
<evidence type="ECO:0000313" key="2">
    <source>
        <dbReference type="EnsemblMetazoa" id="RPRC012236-PA"/>
    </source>
</evidence>
<dbReference type="eggNOG" id="KOG4568">
    <property type="taxonomic scope" value="Eukaryota"/>
</dbReference>
<dbReference type="STRING" id="13249.T1I7G4"/>
<dbReference type="SMART" id="SM01052">
    <property type="entry name" value="CAP_GLY"/>
    <property type="match status" value="1"/>
</dbReference>
<name>T1I7G4_RHOPR</name>
<dbReference type="Gene3D" id="2.30.30.190">
    <property type="entry name" value="CAP Gly-rich-like domain"/>
    <property type="match status" value="1"/>
</dbReference>
<feature type="compositionally biased region" description="Basic and acidic residues" evidence="1">
    <location>
        <begin position="225"/>
        <end position="236"/>
    </location>
</feature>
<feature type="compositionally biased region" description="Polar residues" evidence="1">
    <location>
        <begin position="386"/>
        <end position="395"/>
    </location>
</feature>
<protein>
    <submittedName>
        <fullName evidence="2">CAP-Gly domain-containing protein</fullName>
    </submittedName>
</protein>
<evidence type="ECO:0000313" key="3">
    <source>
        <dbReference type="Proteomes" id="UP000015103"/>
    </source>
</evidence>
<dbReference type="AlphaFoldDB" id="T1I7G4"/>
<dbReference type="Pfam" id="PF01302">
    <property type="entry name" value="CAP_GLY"/>
    <property type="match status" value="1"/>
</dbReference>
<dbReference type="PROSITE" id="PS50245">
    <property type="entry name" value="CAP_GLY_2"/>
    <property type="match status" value="1"/>
</dbReference>
<dbReference type="InParanoid" id="T1I7G4"/>
<dbReference type="EMBL" id="ACPB03012144">
    <property type="status" value="NOT_ANNOTATED_CDS"/>
    <property type="molecule type" value="Genomic_DNA"/>
</dbReference>
<feature type="region of interest" description="Disordered" evidence="1">
    <location>
        <begin position="375"/>
        <end position="418"/>
    </location>
</feature>
<dbReference type="SUPFAM" id="SSF74924">
    <property type="entry name" value="Cap-Gly domain"/>
    <property type="match status" value="1"/>
</dbReference>
<dbReference type="EMBL" id="ACPB03012143">
    <property type="status" value="NOT_ANNOTATED_CDS"/>
    <property type="molecule type" value="Genomic_DNA"/>
</dbReference>
<dbReference type="Proteomes" id="UP000015103">
    <property type="component" value="Unassembled WGS sequence"/>
</dbReference>
<sequence>MAYADDVVLTGRTRAALVPTESRIPVLGKSPPPTKPLSRLASFSNKVRAHLSPDSSKLRPGSGMLLGLLGQANRNKSSKRSAAQRPQGFYQPLPNEWHASSPQTTTFHSYLKSEDCSPEKEEEVLTEREKINSAHIGKKVCVTGCKIGILRFYGPTDLGPGNWCGIELESADGTSDGLVNGVRYFSCAALHGILEPESKVCLISQIKAYLSEVSSSGPHSLLGLPREDVAGSHSDTDEVTPPHGQGVEHRPSGPPSQISTPGSSNSGIPLFDLAMSSRHSSASSLVPRTAALQDMSVQSKHSSFELDESLGILTPDQMSDFTLNGPLDYNLQRTPSAEELSSFMLKDETFDEILENETLDDRVCLLDDQLNKESESECALSKKNSEPQSLSSSLRTSKKDNISRTDRTPSLEDLPLDICADTTDEAKSESTKSIGRVAAPPNSFITSITSITSLDNGYQGDGEWSRPASRGPDHSPSAQSKSVKARLDPMTDSDFFTESDADMHEECAGHRRAQVIDGTLYGGIAPQSGITQSVQVGHNNHIQRFSPTNEEMDSSGIYSDLDKKYEEPIWEKCNVVEDERIASPEGSIMTVSSKSDQSLKKISPTAFSSLISEKLDTIKNMLDSAECDIVERNTGTEETSDAKKARSETSTLNKIIEGPMIKKYKMPKRNVVSKIKTMMTSTPNSRKDGDNENQENRIPTVTRPAKKGRWDAVMNKIAQGQAEEKTTPKLKEVKSKVYSGISGPGGKQVTPPRPVTASGWTSKSPSARCLSAAQSISTRSLRDISSIKTKW</sequence>
<dbReference type="EnsemblMetazoa" id="RPRC012236-RA">
    <property type="protein sequence ID" value="RPRC012236-PA"/>
    <property type="gene ID" value="RPRC012236"/>
</dbReference>
<dbReference type="HOGENOM" id="CLU_355016_0_0_1"/>
<feature type="region of interest" description="Disordered" evidence="1">
    <location>
        <begin position="216"/>
        <end position="271"/>
    </location>
</feature>
<dbReference type="InterPro" id="IPR000938">
    <property type="entry name" value="CAP-Gly_domain"/>
</dbReference>
<feature type="region of interest" description="Disordered" evidence="1">
    <location>
        <begin position="679"/>
        <end position="701"/>
    </location>
</feature>
<organism evidence="2 3">
    <name type="scientific">Rhodnius prolixus</name>
    <name type="common">Triatomid bug</name>
    <dbReference type="NCBI Taxonomy" id="13249"/>
    <lineage>
        <taxon>Eukaryota</taxon>
        <taxon>Metazoa</taxon>
        <taxon>Ecdysozoa</taxon>
        <taxon>Arthropoda</taxon>
        <taxon>Hexapoda</taxon>
        <taxon>Insecta</taxon>
        <taxon>Pterygota</taxon>
        <taxon>Neoptera</taxon>
        <taxon>Paraneoptera</taxon>
        <taxon>Hemiptera</taxon>
        <taxon>Heteroptera</taxon>
        <taxon>Panheteroptera</taxon>
        <taxon>Cimicomorpha</taxon>
        <taxon>Reduviidae</taxon>
        <taxon>Triatominae</taxon>
        <taxon>Rhodnius</taxon>
    </lineage>
</organism>
<feature type="region of interest" description="Disordered" evidence="1">
    <location>
        <begin position="737"/>
        <end position="775"/>
    </location>
</feature>
<reference evidence="2" key="1">
    <citation type="submission" date="2015-05" db="UniProtKB">
        <authorList>
            <consortium name="EnsemblMetazoa"/>
        </authorList>
    </citation>
    <scope>IDENTIFICATION</scope>
</reference>
<dbReference type="PANTHER" id="PTHR18916">
    <property type="entry name" value="DYNACTIN 1-RELATED MICROTUBULE-BINDING"/>
    <property type="match status" value="1"/>
</dbReference>